<feature type="signal peptide" evidence="1">
    <location>
        <begin position="1"/>
        <end position="21"/>
    </location>
</feature>
<dbReference type="Proteomes" id="UP000184096">
    <property type="component" value="Chromosome I"/>
</dbReference>
<dbReference type="InterPro" id="IPR011059">
    <property type="entry name" value="Metal-dep_hydrolase_composite"/>
</dbReference>
<organism evidence="3 4">
    <name type="scientific">Bradyrhizobium erythrophlei</name>
    <dbReference type="NCBI Taxonomy" id="1437360"/>
    <lineage>
        <taxon>Bacteria</taxon>
        <taxon>Pseudomonadati</taxon>
        <taxon>Pseudomonadota</taxon>
        <taxon>Alphaproteobacteria</taxon>
        <taxon>Hyphomicrobiales</taxon>
        <taxon>Nitrobacteraceae</taxon>
        <taxon>Bradyrhizobium</taxon>
    </lineage>
</organism>
<proteinExistence type="predicted"/>
<accession>A0A1M7UQ10</accession>
<dbReference type="PANTHER" id="PTHR43135">
    <property type="entry name" value="ALPHA-D-RIBOSE 1-METHYLPHOSPHONATE 5-TRIPHOSPHATE DIPHOSPHATASE"/>
    <property type="match status" value="1"/>
</dbReference>
<sequence length="403" mass="43343">MIGKLFRTTLFLLGFSTAAHAQTLVLVGGTVYSSPDGAPQPDAVVVVTGGAITAIGPRSNVQIPNDVRIIDCAGKIIVAGFWNSHVHFTQAVWRSAASGPAEPLTAHMQEMLTRWGFTTVWDLGSDPAETLPLRRRVNAGEVLGPNILLAGSMYPKDGHPIYLPAEMMLPETDIPDQAGQWARSYLDMGLDGVKLFTGSYKGEDKPVVNMEVTVAKAAVDVAHARGKPVFAHPQNWTGVEVVIEAGVDVMAHTIPLGGPGYPPEELARFKQQGTALIPTLSLFAKLPVPAMIAERLVNDSVAQLKDFSDNGGPVLFGTDVGFTTIYDTTLEYELMHRALSERQVLASLTTNPATYFKAAKKGRVEKEFDADLVVLDGDPLADVRNLAKVAYTIRAGGIIYQKP</sequence>
<name>A0A1M7UQ10_9BRAD</name>
<dbReference type="Pfam" id="PF01979">
    <property type="entry name" value="Amidohydro_1"/>
    <property type="match status" value="1"/>
</dbReference>
<dbReference type="RefSeq" id="WP_072823654.1">
    <property type="nucleotide sequence ID" value="NZ_LT670849.1"/>
</dbReference>
<evidence type="ECO:0000259" key="2">
    <source>
        <dbReference type="Pfam" id="PF01979"/>
    </source>
</evidence>
<dbReference type="Gene3D" id="2.30.40.10">
    <property type="entry name" value="Urease, subunit C, domain 1"/>
    <property type="match status" value="1"/>
</dbReference>
<dbReference type="EMBL" id="LT670849">
    <property type="protein sequence ID" value="SHN85005.1"/>
    <property type="molecule type" value="Genomic_DNA"/>
</dbReference>
<gene>
    <name evidence="3" type="ORF">SAMN05444170_6136</name>
</gene>
<keyword evidence="4" id="KW-1185">Reference proteome</keyword>
<keyword evidence="1" id="KW-0732">Signal</keyword>
<evidence type="ECO:0000256" key="1">
    <source>
        <dbReference type="SAM" id="SignalP"/>
    </source>
</evidence>
<dbReference type="GO" id="GO:0016810">
    <property type="term" value="F:hydrolase activity, acting on carbon-nitrogen (but not peptide) bonds"/>
    <property type="evidence" value="ECO:0007669"/>
    <property type="project" value="InterPro"/>
</dbReference>
<dbReference type="SUPFAM" id="SSF51338">
    <property type="entry name" value="Composite domain of metallo-dependent hydrolases"/>
    <property type="match status" value="1"/>
</dbReference>
<protein>
    <submittedName>
        <fullName evidence="3">Imidazolonepropionase</fullName>
    </submittedName>
</protein>
<dbReference type="InterPro" id="IPR032466">
    <property type="entry name" value="Metal_Hydrolase"/>
</dbReference>
<dbReference type="InterPro" id="IPR051781">
    <property type="entry name" value="Metallo-dep_Hydrolase"/>
</dbReference>
<reference evidence="4" key="1">
    <citation type="submission" date="2016-11" db="EMBL/GenBank/DDBJ databases">
        <authorList>
            <person name="Varghese N."/>
            <person name="Submissions S."/>
        </authorList>
    </citation>
    <scope>NUCLEOTIDE SEQUENCE [LARGE SCALE GENOMIC DNA]</scope>
    <source>
        <strain evidence="4">GAS401</strain>
    </source>
</reference>
<dbReference type="OrthoDB" id="9782972at2"/>
<dbReference type="AlphaFoldDB" id="A0A1M7UQ10"/>
<dbReference type="InterPro" id="IPR006680">
    <property type="entry name" value="Amidohydro-rel"/>
</dbReference>
<evidence type="ECO:0000313" key="3">
    <source>
        <dbReference type="EMBL" id="SHN85005.1"/>
    </source>
</evidence>
<dbReference type="PANTHER" id="PTHR43135:SF3">
    <property type="entry name" value="ALPHA-D-RIBOSE 1-METHYLPHOSPHONATE 5-TRIPHOSPHATE DIPHOSPHATASE"/>
    <property type="match status" value="1"/>
</dbReference>
<dbReference type="Gene3D" id="3.20.20.140">
    <property type="entry name" value="Metal-dependent hydrolases"/>
    <property type="match status" value="1"/>
</dbReference>
<feature type="domain" description="Amidohydrolase-related" evidence="2">
    <location>
        <begin position="76"/>
        <end position="397"/>
    </location>
</feature>
<feature type="chain" id="PRO_5012274859" evidence="1">
    <location>
        <begin position="22"/>
        <end position="403"/>
    </location>
</feature>
<evidence type="ECO:0000313" key="4">
    <source>
        <dbReference type="Proteomes" id="UP000184096"/>
    </source>
</evidence>
<dbReference type="SUPFAM" id="SSF51556">
    <property type="entry name" value="Metallo-dependent hydrolases"/>
    <property type="match status" value="1"/>
</dbReference>